<dbReference type="AlphaFoldDB" id="S3C4S1"/>
<evidence type="ECO:0000256" key="6">
    <source>
        <dbReference type="ARBA" id="ARBA00023034"/>
    </source>
</evidence>
<accession>S3C4S1</accession>
<dbReference type="STRING" id="1262450.S3C4S1"/>
<feature type="region of interest" description="Disordered" evidence="9">
    <location>
        <begin position="422"/>
        <end position="444"/>
    </location>
</feature>
<dbReference type="GO" id="GO:0015031">
    <property type="term" value="P:protein transport"/>
    <property type="evidence" value="ECO:0007669"/>
    <property type="project" value="UniProtKB-KW"/>
</dbReference>
<evidence type="ECO:0000256" key="3">
    <source>
        <dbReference type="ARBA" id="ARBA00020975"/>
    </source>
</evidence>
<keyword evidence="7" id="KW-0472">Membrane</keyword>
<feature type="compositionally biased region" description="Gly residues" evidence="9">
    <location>
        <begin position="1"/>
        <end position="12"/>
    </location>
</feature>
<organism evidence="11 12">
    <name type="scientific">Ophiostoma piceae (strain UAMH 11346)</name>
    <name type="common">Sap stain fungus</name>
    <dbReference type="NCBI Taxonomy" id="1262450"/>
    <lineage>
        <taxon>Eukaryota</taxon>
        <taxon>Fungi</taxon>
        <taxon>Dikarya</taxon>
        <taxon>Ascomycota</taxon>
        <taxon>Pezizomycotina</taxon>
        <taxon>Sordariomycetes</taxon>
        <taxon>Sordariomycetidae</taxon>
        <taxon>Ophiostomatales</taxon>
        <taxon>Ophiostomataceae</taxon>
        <taxon>Ophiostoma</taxon>
    </lineage>
</organism>
<dbReference type="SMART" id="SM00762">
    <property type="entry name" value="Cog4"/>
    <property type="match status" value="1"/>
</dbReference>
<evidence type="ECO:0000256" key="8">
    <source>
        <dbReference type="ARBA" id="ARBA00031340"/>
    </source>
</evidence>
<dbReference type="VEuPathDB" id="FungiDB:F503_03268"/>
<dbReference type="InterPro" id="IPR048682">
    <property type="entry name" value="COG4"/>
</dbReference>
<dbReference type="HOGENOM" id="CLU_014853_3_0_1"/>
<feature type="domain" description="COG4 transport protein middle alpha-helical bundle" evidence="10">
    <location>
        <begin position="236"/>
        <end position="611"/>
    </location>
</feature>
<dbReference type="GO" id="GO:0000139">
    <property type="term" value="C:Golgi membrane"/>
    <property type="evidence" value="ECO:0007669"/>
    <property type="project" value="UniProtKB-SubCell"/>
</dbReference>
<comment type="similarity">
    <text evidence="2">Belongs to the COG4 family.</text>
</comment>
<feature type="region of interest" description="Disordered" evidence="9">
    <location>
        <begin position="615"/>
        <end position="642"/>
    </location>
</feature>
<evidence type="ECO:0000256" key="9">
    <source>
        <dbReference type="SAM" id="MobiDB-lite"/>
    </source>
</evidence>
<keyword evidence="6" id="KW-0333">Golgi apparatus</keyword>
<feature type="compositionally biased region" description="Low complexity" evidence="9">
    <location>
        <begin position="618"/>
        <end position="631"/>
    </location>
</feature>
<dbReference type="Pfam" id="PF20663">
    <property type="entry name" value="COG4_N"/>
    <property type="match status" value="1"/>
</dbReference>
<evidence type="ECO:0000256" key="4">
    <source>
        <dbReference type="ARBA" id="ARBA00022448"/>
    </source>
</evidence>
<evidence type="ECO:0000256" key="2">
    <source>
        <dbReference type="ARBA" id="ARBA00009215"/>
    </source>
</evidence>
<name>S3C4S1_OPHP1</name>
<reference evidence="11 12" key="1">
    <citation type="journal article" date="2013" name="BMC Genomics">
        <title>The genome and transcriptome of the pine saprophyte Ophiostoma piceae, and a comparison with the bark beetle-associated pine pathogen Grosmannia clavigera.</title>
        <authorList>
            <person name="Haridas S."/>
            <person name="Wang Y."/>
            <person name="Lim L."/>
            <person name="Massoumi Alamouti S."/>
            <person name="Jackman S."/>
            <person name="Docking R."/>
            <person name="Robertson G."/>
            <person name="Birol I."/>
            <person name="Bohlmann J."/>
            <person name="Breuil C."/>
        </authorList>
    </citation>
    <scope>NUCLEOTIDE SEQUENCE [LARGE SCALE GENOMIC DNA]</scope>
    <source>
        <strain evidence="11 12">UAMH 11346</strain>
    </source>
</reference>
<feature type="region of interest" description="Disordered" evidence="9">
    <location>
        <begin position="907"/>
        <end position="934"/>
    </location>
</feature>
<evidence type="ECO:0000313" key="11">
    <source>
        <dbReference type="EMBL" id="EPE06841.1"/>
    </source>
</evidence>
<dbReference type="Pfam" id="PF08318">
    <property type="entry name" value="COG4_m"/>
    <property type="match status" value="1"/>
</dbReference>
<keyword evidence="5" id="KW-0653">Protein transport</keyword>
<dbReference type="Proteomes" id="UP000016923">
    <property type="component" value="Unassembled WGS sequence"/>
</dbReference>
<feature type="compositionally biased region" description="Acidic residues" evidence="9">
    <location>
        <begin position="923"/>
        <end position="934"/>
    </location>
</feature>
<evidence type="ECO:0000313" key="12">
    <source>
        <dbReference type="Proteomes" id="UP000016923"/>
    </source>
</evidence>
<dbReference type="Pfam" id="PF20662">
    <property type="entry name" value="COG4_C"/>
    <property type="match status" value="1"/>
</dbReference>
<gene>
    <name evidence="11" type="ORF">F503_03268</name>
</gene>
<dbReference type="EMBL" id="KE148152">
    <property type="protein sequence ID" value="EPE06841.1"/>
    <property type="molecule type" value="Genomic_DNA"/>
</dbReference>
<protein>
    <recommendedName>
        <fullName evidence="3">Conserved oligomeric Golgi complex subunit 4</fullName>
    </recommendedName>
    <alternativeName>
        <fullName evidence="8">Component of oligomeric Golgi complex 4</fullName>
    </alternativeName>
</protein>
<evidence type="ECO:0000256" key="7">
    <source>
        <dbReference type="ARBA" id="ARBA00023136"/>
    </source>
</evidence>
<dbReference type="OMA" id="RASECQQ"/>
<dbReference type="InterPro" id="IPR013167">
    <property type="entry name" value="COG4_M"/>
</dbReference>
<proteinExistence type="inferred from homology"/>
<evidence type="ECO:0000256" key="5">
    <source>
        <dbReference type="ARBA" id="ARBA00022927"/>
    </source>
</evidence>
<dbReference type="OrthoDB" id="47059at2759"/>
<feature type="region of interest" description="Disordered" evidence="9">
    <location>
        <begin position="1"/>
        <end position="32"/>
    </location>
</feature>
<evidence type="ECO:0000256" key="1">
    <source>
        <dbReference type="ARBA" id="ARBA00004395"/>
    </source>
</evidence>
<evidence type="ECO:0000259" key="10">
    <source>
        <dbReference type="SMART" id="SM00762"/>
    </source>
</evidence>
<dbReference type="InterPro" id="IPR048684">
    <property type="entry name" value="COG4_C"/>
</dbReference>
<dbReference type="eggNOG" id="KOG0412">
    <property type="taxonomic scope" value="Eukaryota"/>
</dbReference>
<sequence>MNGGSNGTVGGGRRSRSSSINKSTIANHQRRVSEASRLSLSMSLRAGGGNINGINDPSSLSLLLIPTSAQSPAAALETATSVADIRTALAALHTREDALTSNLQNLVASQSDLSRDLLRLDSLRASLGAQVIATRGIATSMLAGAADTAGRLSSTVRNLDLEKTRVEATLRVVEQVAELKACVAGVAGSMGAPQDWEAAAAYLARASRIPDAIVNSGFASAVVPTVEVPDPPAVTLEQARESLCGLFLREFERAAKESNDAHVTRFFKLFPLIGRTDVGLDVYGRYVCQGVAQSARNVWKDAGSDPSSTNTSTQRDTRFYVHSLSKLFAHISQIVEGHGAIVERHYGGGQMVKVIKRLQKEADVQGGIIVDAFNDDRGIDRKLTEVKSYPFSFLVQSFLNLQRGPGAAAGAAGLDGSLSRVNSPALGSSGDPSAPDDDEGGVSMPQVNTLISEMASLLSLWAFYTRFLAGKCGEQPAASTGEANGSQQLQQPATPTLVYPSVLAQSNLHKKVSARLTTPFNLMCIFLFRRAVERAFQMEEPPVGLTFNMRKPLDGNPPYILSSVDVIMYMTDNIMKTLMKAHSREAVQAVIPPMGRVLASDFVGMIQRKMRDEAYPRNSAGPGSSGHNSSSNGGGGPITGLNGNFPTEDRVIQFILLVNTLDMATQYLAKVVSDNMGVPVEEDEDPQGMQASGSGAAPLRIPAATAPAVLAHLGEAYPFENDAGHVANTLANFYQSFAANAGDLCNEGAQVLFNQVVKPRLRPLLADTFRDADYALTELDLEEWAEQQQQQQSDVLMDLDELLESVSRRFEQGWSEGLMRPLGRVMTPRSFRQVADLAARHLAKMLEKRVWSQLGRTSAYGAIRMERDLNGIVGAVARGSSSYGVRELFSKTTQILMVANMEEDEWEELGGGAGPLTGAPLDRDDDEEDQEYEDDGMIWLLSEDERRRARGMVKR</sequence>
<dbReference type="PANTHER" id="PTHR24016">
    <property type="entry name" value="CONSERVED OLIGOMERIC GOLGI COMPLEX SUBUNIT 4"/>
    <property type="match status" value="1"/>
</dbReference>
<dbReference type="Gene3D" id="1.20.58.1970">
    <property type="match status" value="1"/>
</dbReference>
<comment type="subcellular location">
    <subcellularLocation>
        <location evidence="1">Golgi apparatus membrane</location>
        <topology evidence="1">Peripheral membrane protein</topology>
    </subcellularLocation>
</comment>
<keyword evidence="12" id="KW-1185">Reference proteome</keyword>
<dbReference type="InterPro" id="IPR048680">
    <property type="entry name" value="COG4_N"/>
</dbReference>
<dbReference type="PANTHER" id="PTHR24016:SF0">
    <property type="entry name" value="CONSERVED OLIGOMERIC GOLGI COMPLEX SUBUNIT 4"/>
    <property type="match status" value="1"/>
</dbReference>
<keyword evidence="4" id="KW-0813">Transport</keyword>